<dbReference type="Proteomes" id="UP001148662">
    <property type="component" value="Unassembled WGS sequence"/>
</dbReference>
<proteinExistence type="predicted"/>
<comment type="caution">
    <text evidence="1">The sequence shown here is derived from an EMBL/GenBank/DDBJ whole genome shotgun (WGS) entry which is preliminary data.</text>
</comment>
<gene>
    <name evidence="1" type="ORF">NM688_g9427</name>
</gene>
<accession>A0ACC1RHA4</accession>
<protein>
    <submittedName>
        <fullName evidence="1">Uncharacterized protein</fullName>
    </submittedName>
</protein>
<organism evidence="1 2">
    <name type="scientific">Phlebia brevispora</name>
    <dbReference type="NCBI Taxonomy" id="194682"/>
    <lineage>
        <taxon>Eukaryota</taxon>
        <taxon>Fungi</taxon>
        <taxon>Dikarya</taxon>
        <taxon>Basidiomycota</taxon>
        <taxon>Agaricomycotina</taxon>
        <taxon>Agaricomycetes</taxon>
        <taxon>Polyporales</taxon>
        <taxon>Meruliaceae</taxon>
        <taxon>Phlebia</taxon>
    </lineage>
</organism>
<reference evidence="1" key="1">
    <citation type="submission" date="2022-07" db="EMBL/GenBank/DDBJ databases">
        <title>Genome Sequence of Phlebia brevispora.</title>
        <authorList>
            <person name="Buettner E."/>
        </authorList>
    </citation>
    <scope>NUCLEOTIDE SEQUENCE</scope>
    <source>
        <strain evidence="1">MPL23</strain>
    </source>
</reference>
<dbReference type="EMBL" id="JANHOG010002953">
    <property type="protein sequence ID" value="KAJ3518518.1"/>
    <property type="molecule type" value="Genomic_DNA"/>
</dbReference>
<evidence type="ECO:0000313" key="2">
    <source>
        <dbReference type="Proteomes" id="UP001148662"/>
    </source>
</evidence>
<name>A0ACC1RHA4_9APHY</name>
<evidence type="ECO:0000313" key="1">
    <source>
        <dbReference type="EMBL" id="KAJ3518518.1"/>
    </source>
</evidence>
<keyword evidence="2" id="KW-1185">Reference proteome</keyword>
<sequence length="471" mass="52507">MVDLNNIAARIQRKNDPDKTMAANGAKKLRELLSDQAKLMEKLHADLARLRKAFNERISYFRQLQEISDTVAEVEWEGSLQSAMANNDTERAELDAKINTGHARQRYLEYLASAQADGSLDVEEESCVLCKCDFTRGYVTPCAHVFCESCMKEWLVRKDGKACPICRVIIDREQMQRFAVGQKGGGVERQMVRLTNKDAIPRSTRRIEYNFIDEGIFESIQTMESHGSYGSKIQTLVQHLLYIELVEPGAKSIVFSAWADSLHIIEHALRTNGISCLRIDQTRGKENAAKKFRSDPSLQVLLLHGDRENAGLNITCASRVFLVESVVHHGFEIQAIARIDRMGQTRPTEVFCYYAEDTVERNILDLAARQGLSLYTKENSAGTLTAAAVAAPGKKAVDAPSKKAQKGDFVFKTDDMLAIFFPHLFEEIEYLVPDESKDSPSAESNYAEPGTNGPAAQRGHLNAEAGPSRSV</sequence>